<accession>A0A2A6DZP4</accession>
<name>A0A2A6DZP4_9BACL</name>
<comment type="caution">
    <text evidence="1">The sequence shown here is derived from an EMBL/GenBank/DDBJ whole genome shotgun (WGS) entry which is preliminary data.</text>
</comment>
<gene>
    <name evidence="1" type="ORF">BLM47_06535</name>
</gene>
<protein>
    <submittedName>
        <fullName evidence="1">Uncharacterized protein</fullName>
    </submittedName>
</protein>
<sequence>MPSADLLDLFVQFTRECRFESVIFAEGVDKLYVQVYNFVEEMSQAGETVFRAEGTACSTS</sequence>
<evidence type="ECO:0000313" key="1">
    <source>
        <dbReference type="EMBL" id="PDO10528.1"/>
    </source>
</evidence>
<dbReference type="Proteomes" id="UP000243688">
    <property type="component" value="Unassembled WGS sequence"/>
</dbReference>
<reference evidence="1 2" key="1">
    <citation type="submission" date="2016-12" db="EMBL/GenBank/DDBJ databases">
        <title>Candidatus Reconcilibacillus cellulovorans genome.</title>
        <authorList>
            <person name="Kolinko S."/>
            <person name="Wu Y.-W."/>
            <person name="Tachea F."/>
            <person name="Denzel E."/>
            <person name="Hiras J."/>
            <person name="Baecker N."/>
            <person name="Chan L.J."/>
            <person name="Eichorst S.A."/>
            <person name="Frey D."/>
            <person name="Adams P.D."/>
            <person name="Pray T."/>
            <person name="Tanjore D."/>
            <person name="Petzold C.J."/>
            <person name="Gladden J.M."/>
            <person name="Simmons B.A."/>
            <person name="Singer S.W."/>
        </authorList>
    </citation>
    <scope>NUCLEOTIDE SEQUENCE [LARGE SCALE GENOMIC DNA]</scope>
    <source>
        <strain evidence="1">JTherm</strain>
    </source>
</reference>
<organism evidence="1 2">
    <name type="scientific">Candidatus Reconcilbacillus cellulovorans</name>
    <dbReference type="NCBI Taxonomy" id="1906605"/>
    <lineage>
        <taxon>Bacteria</taxon>
        <taxon>Bacillati</taxon>
        <taxon>Bacillota</taxon>
        <taxon>Bacilli</taxon>
        <taxon>Bacillales</taxon>
        <taxon>Paenibacillaceae</taxon>
        <taxon>Candidatus Reconcilbacillus</taxon>
    </lineage>
</organism>
<dbReference type="AlphaFoldDB" id="A0A2A6DZP4"/>
<evidence type="ECO:0000313" key="2">
    <source>
        <dbReference type="Proteomes" id="UP000243688"/>
    </source>
</evidence>
<proteinExistence type="predicted"/>
<dbReference type="EMBL" id="MOXJ01000013">
    <property type="protein sequence ID" value="PDO10528.1"/>
    <property type="molecule type" value="Genomic_DNA"/>
</dbReference>